<proteinExistence type="inferred from homology"/>
<dbReference type="AlphaFoldDB" id="A0A2B4SN26"/>
<evidence type="ECO:0000256" key="7">
    <source>
        <dbReference type="ARBA" id="ARBA00023128"/>
    </source>
</evidence>
<evidence type="ECO:0000256" key="5">
    <source>
        <dbReference type="ARBA" id="ARBA00022792"/>
    </source>
</evidence>
<dbReference type="PANTHER" id="PTHR12901:SF10">
    <property type="entry name" value="COENZYME Q-BINDING PROTEIN COQ10, MITOCHONDRIAL"/>
    <property type="match status" value="1"/>
</dbReference>
<gene>
    <name evidence="11" type="primary">Coq10b</name>
    <name evidence="11" type="ORF">AWC38_SpisGene4731</name>
</gene>
<dbReference type="GO" id="GO:0048039">
    <property type="term" value="F:ubiquinone binding"/>
    <property type="evidence" value="ECO:0007669"/>
    <property type="project" value="InterPro"/>
</dbReference>
<evidence type="ECO:0000256" key="4">
    <source>
        <dbReference type="ARBA" id="ARBA00011814"/>
    </source>
</evidence>
<keyword evidence="7" id="KW-0496">Mitochondrion</keyword>
<keyword evidence="5" id="KW-0999">Mitochondrion inner membrane</keyword>
<dbReference type="STRING" id="50429.A0A2B4SN26"/>
<dbReference type="InterPro" id="IPR005031">
    <property type="entry name" value="COQ10_START"/>
</dbReference>
<reference evidence="12" key="1">
    <citation type="journal article" date="2017" name="bioRxiv">
        <title>Comparative analysis of the genomes of Stylophora pistillata and Acropora digitifera provides evidence for extensive differences between species of corals.</title>
        <authorList>
            <person name="Voolstra C.R."/>
            <person name="Li Y."/>
            <person name="Liew Y.J."/>
            <person name="Baumgarten S."/>
            <person name="Zoccola D."/>
            <person name="Flot J.-F."/>
            <person name="Tambutte S."/>
            <person name="Allemand D."/>
            <person name="Aranda M."/>
        </authorList>
    </citation>
    <scope>NUCLEOTIDE SEQUENCE [LARGE SCALE GENOMIC DNA]</scope>
</reference>
<comment type="similarity">
    <text evidence="3">Belongs to the COQ10 family.</text>
</comment>
<evidence type="ECO:0000256" key="6">
    <source>
        <dbReference type="ARBA" id="ARBA00022946"/>
    </source>
</evidence>
<dbReference type="PANTHER" id="PTHR12901">
    <property type="entry name" value="SPERM PROTEIN HOMOLOG"/>
    <property type="match status" value="1"/>
</dbReference>
<evidence type="ECO:0000313" key="11">
    <source>
        <dbReference type="EMBL" id="PFX30519.1"/>
    </source>
</evidence>
<evidence type="ECO:0000256" key="8">
    <source>
        <dbReference type="ARBA" id="ARBA00023136"/>
    </source>
</evidence>
<dbReference type="Pfam" id="PF03364">
    <property type="entry name" value="Polyketide_cyc"/>
    <property type="match status" value="1"/>
</dbReference>
<evidence type="ECO:0000313" key="12">
    <source>
        <dbReference type="Proteomes" id="UP000225706"/>
    </source>
</evidence>
<dbReference type="Gene3D" id="3.30.530.20">
    <property type="match status" value="1"/>
</dbReference>
<comment type="caution">
    <text evidence="11">The sequence shown here is derived from an EMBL/GenBank/DDBJ whole genome shotgun (WGS) entry which is preliminary data.</text>
</comment>
<keyword evidence="8" id="KW-0472">Membrane</keyword>
<evidence type="ECO:0000256" key="9">
    <source>
        <dbReference type="ARBA" id="ARBA00024947"/>
    </source>
</evidence>
<accession>A0A2B4SN26</accession>
<dbReference type="CDD" id="cd07813">
    <property type="entry name" value="COQ10p_like"/>
    <property type="match status" value="1"/>
</dbReference>
<keyword evidence="12" id="KW-1185">Reference proteome</keyword>
<dbReference type="SUPFAM" id="SSF55961">
    <property type="entry name" value="Bet v1-like"/>
    <property type="match status" value="1"/>
</dbReference>
<sequence length="241" mass="27772">MAAVGIQRSLPLFRRYRGIWQVNRSLSMCCCRLSPGIEVVSRRRTNSDREENKHNLNVIPRRTLIGSMIPNPLSTSRRKKYSERRLLGYSMEDMYAVVSDVEDYKHFVPWCRDSAIVARKPGFLKAKLAVGFPPVIEKYTSVVSLVPPNLVKAECTDGEMFNYMKTVWKFSQGLPGNPNTCTLDFYVEFEFRSILHSQLSTMFFDEVVKKMVKAFEKRCYYLYGPGHLHNNKSRPVPAGAR</sequence>
<dbReference type="OrthoDB" id="292693at2759"/>
<protein>
    <submittedName>
        <fullName evidence="11">Coenzyme Q-binding protein COQ10-like B, mitochondrial</fullName>
    </submittedName>
</protein>
<organism evidence="11 12">
    <name type="scientific">Stylophora pistillata</name>
    <name type="common">Smooth cauliflower coral</name>
    <dbReference type="NCBI Taxonomy" id="50429"/>
    <lineage>
        <taxon>Eukaryota</taxon>
        <taxon>Metazoa</taxon>
        <taxon>Cnidaria</taxon>
        <taxon>Anthozoa</taxon>
        <taxon>Hexacorallia</taxon>
        <taxon>Scleractinia</taxon>
        <taxon>Astrocoeniina</taxon>
        <taxon>Pocilloporidae</taxon>
        <taxon>Stylophora</taxon>
    </lineage>
</organism>
<comment type="subunit">
    <text evidence="4">Interacts with coenzyme Q.</text>
</comment>
<dbReference type="InterPro" id="IPR044996">
    <property type="entry name" value="COQ10-like"/>
</dbReference>
<dbReference type="Proteomes" id="UP000225706">
    <property type="component" value="Unassembled WGS sequence"/>
</dbReference>
<comment type="function">
    <text evidence="9">Required for the function of coenzyme Q in the respiratory chain. May serve as a chaperone or may be involved in the transport of Q6 from its site of synthesis to the catalytic sites of the respiratory complexes.</text>
</comment>
<dbReference type="GO" id="GO:0005743">
    <property type="term" value="C:mitochondrial inner membrane"/>
    <property type="evidence" value="ECO:0007669"/>
    <property type="project" value="UniProtKB-SubCell"/>
</dbReference>
<evidence type="ECO:0000256" key="1">
    <source>
        <dbReference type="ARBA" id="ARBA00004273"/>
    </source>
</evidence>
<keyword evidence="6" id="KW-0809">Transit peptide</keyword>
<feature type="domain" description="Coenzyme Q-binding protein COQ10 START" evidence="10">
    <location>
        <begin position="88"/>
        <end position="216"/>
    </location>
</feature>
<dbReference type="GO" id="GO:0045333">
    <property type="term" value="P:cellular respiration"/>
    <property type="evidence" value="ECO:0007669"/>
    <property type="project" value="InterPro"/>
</dbReference>
<name>A0A2B4SN26_STYPI</name>
<dbReference type="InterPro" id="IPR023393">
    <property type="entry name" value="START-like_dom_sf"/>
</dbReference>
<dbReference type="FunFam" id="3.30.530.20:FF:000002">
    <property type="entry name" value="Coenzyme Q-binding protein COQ10 homolog, mitochondrial"/>
    <property type="match status" value="1"/>
</dbReference>
<evidence type="ECO:0000259" key="10">
    <source>
        <dbReference type="Pfam" id="PF03364"/>
    </source>
</evidence>
<dbReference type="EMBL" id="LSMT01000049">
    <property type="protein sequence ID" value="PFX30519.1"/>
    <property type="molecule type" value="Genomic_DNA"/>
</dbReference>
<evidence type="ECO:0000256" key="2">
    <source>
        <dbReference type="ARBA" id="ARBA00004318"/>
    </source>
</evidence>
<comment type="subcellular location">
    <subcellularLocation>
        <location evidence="1">Mitochondrion inner membrane</location>
    </subcellularLocation>
    <subcellularLocation>
        <location evidence="2">Mitochondrion membrane</location>
        <topology evidence="2">Peripheral membrane protein</topology>
    </subcellularLocation>
</comment>
<evidence type="ECO:0000256" key="3">
    <source>
        <dbReference type="ARBA" id="ARBA00006885"/>
    </source>
</evidence>